<reference evidence="4" key="1">
    <citation type="journal article" date="2019" name="Int. J. Syst. Evol. Microbiol.">
        <title>The Global Catalogue of Microorganisms (GCM) 10K type strain sequencing project: providing services to taxonomists for standard genome sequencing and annotation.</title>
        <authorList>
            <consortium name="The Broad Institute Genomics Platform"/>
            <consortium name="The Broad Institute Genome Sequencing Center for Infectious Disease"/>
            <person name="Wu L."/>
            <person name="Ma J."/>
        </authorList>
    </citation>
    <scope>NUCLEOTIDE SEQUENCE [LARGE SCALE GENOMIC DNA]</scope>
    <source>
        <strain evidence="4">CCUG 53762</strain>
    </source>
</reference>
<organism evidence="3 4">
    <name type="scientific">Pseudopedobacter beijingensis</name>
    <dbReference type="NCBI Taxonomy" id="1207056"/>
    <lineage>
        <taxon>Bacteria</taxon>
        <taxon>Pseudomonadati</taxon>
        <taxon>Bacteroidota</taxon>
        <taxon>Sphingobacteriia</taxon>
        <taxon>Sphingobacteriales</taxon>
        <taxon>Sphingobacteriaceae</taxon>
        <taxon>Pseudopedobacter</taxon>
    </lineage>
</organism>
<evidence type="ECO:0000313" key="3">
    <source>
        <dbReference type="EMBL" id="MFD1628251.1"/>
    </source>
</evidence>
<dbReference type="Proteomes" id="UP001597118">
    <property type="component" value="Unassembled WGS sequence"/>
</dbReference>
<dbReference type="PANTHER" id="PTHR22901:SF0">
    <property type="entry name" value="SIALATE O-ACETYLESTERASE"/>
    <property type="match status" value="1"/>
</dbReference>
<dbReference type="EMBL" id="JBHUDG010000001">
    <property type="protein sequence ID" value="MFD1628251.1"/>
    <property type="molecule type" value="Genomic_DNA"/>
</dbReference>
<dbReference type="InterPro" id="IPR005181">
    <property type="entry name" value="SASA"/>
</dbReference>
<keyword evidence="1" id="KW-0378">Hydrolase</keyword>
<dbReference type="InterPro" id="IPR039329">
    <property type="entry name" value="SIAE"/>
</dbReference>
<dbReference type="Gene3D" id="3.40.50.1110">
    <property type="entry name" value="SGNH hydrolase"/>
    <property type="match status" value="1"/>
</dbReference>
<protein>
    <submittedName>
        <fullName evidence="3">Sialate O-acetylesterase</fullName>
    </submittedName>
</protein>
<proteinExistence type="predicted"/>
<dbReference type="SUPFAM" id="SSF52266">
    <property type="entry name" value="SGNH hydrolase"/>
    <property type="match status" value="1"/>
</dbReference>
<accession>A0ABW4I9I8</accession>
<evidence type="ECO:0000259" key="2">
    <source>
        <dbReference type="Pfam" id="PF03629"/>
    </source>
</evidence>
<sequence>MNKIIAFVFVLIPVIVKSQINLPSFFTDNMILQRNSEVNFWGWGNRGGEVTVIPSWSNEVIKVKSTAHGRFNAKLKTPEAGGPYEITITFGQYKKVIKNILIGEVWLCSGQSNMQLNSNDKLKEMIDELPDAMNPQIRLLQVSHIASLNQQDNIFDSWKECNSETAKGFSAIAYFIAKQLNGELNVPVGVINSSWGGTTAEVWTPESIINADEELSKNAKKYKPGIARPHEAGALWNSMIRPFVGYNIAGAFWYQGEANISQYSSYHKLFSALIKSWRNAWGYEFPFYYVQIAPYDYKSKPEEQRGALLREQQTQTLSLPKTGMVVVTDLVPDIKDIHPTRKKDVAQRLASIALTEVYHKDAVDYKSPVYKIHKVEGNKIVIDFDYVQGKLQVKGKEITDLFIADDSKNFVPASYKIDKNKLVVFNKDVKKPVAVRFGFTDISIPNLYNDKGLPVSPFRTDHW</sequence>
<evidence type="ECO:0000256" key="1">
    <source>
        <dbReference type="ARBA" id="ARBA00022801"/>
    </source>
</evidence>
<name>A0ABW4I9I8_9SPHI</name>
<evidence type="ECO:0000313" key="4">
    <source>
        <dbReference type="Proteomes" id="UP001597118"/>
    </source>
</evidence>
<dbReference type="PANTHER" id="PTHR22901">
    <property type="entry name" value="SIALATE O-ACETYLESTERASE"/>
    <property type="match status" value="1"/>
</dbReference>
<dbReference type="Pfam" id="PF03629">
    <property type="entry name" value="SASA"/>
    <property type="match status" value="1"/>
</dbReference>
<dbReference type="RefSeq" id="WP_379660640.1">
    <property type="nucleotide sequence ID" value="NZ_JBHUDG010000001.1"/>
</dbReference>
<gene>
    <name evidence="3" type="ORF">ACFSAH_00100</name>
</gene>
<feature type="domain" description="Sialate O-acetylesterase" evidence="2">
    <location>
        <begin position="104"/>
        <end position="350"/>
    </location>
</feature>
<comment type="caution">
    <text evidence="3">The sequence shown here is derived from an EMBL/GenBank/DDBJ whole genome shotgun (WGS) entry which is preliminary data.</text>
</comment>
<dbReference type="InterPro" id="IPR036514">
    <property type="entry name" value="SGNH_hydro_sf"/>
</dbReference>
<keyword evidence="4" id="KW-1185">Reference proteome</keyword>